<feature type="binding site" evidence="6">
    <location>
        <begin position="132"/>
        <end position="133"/>
    </location>
    <ligand>
        <name>S-adenosyl-L-methionine</name>
        <dbReference type="ChEBI" id="CHEBI:59789"/>
    </ligand>
</feature>
<dbReference type="PANTHER" id="PTHR31760:SF0">
    <property type="entry name" value="S-ADENOSYL-L-METHIONINE-DEPENDENT METHYLTRANSFERASES SUPERFAMILY PROTEIN"/>
    <property type="match status" value="1"/>
</dbReference>
<dbReference type="GO" id="GO:0070043">
    <property type="term" value="F:rRNA (guanine-N7-)-methyltransferase activity"/>
    <property type="evidence" value="ECO:0007669"/>
    <property type="project" value="UniProtKB-UniRule"/>
</dbReference>
<evidence type="ECO:0000256" key="5">
    <source>
        <dbReference type="ARBA" id="ARBA00022691"/>
    </source>
</evidence>
<organism evidence="7 8">
    <name type="scientific">Metamycoplasma cloacale</name>
    <dbReference type="NCBI Taxonomy" id="92401"/>
    <lineage>
        <taxon>Bacteria</taxon>
        <taxon>Bacillati</taxon>
        <taxon>Mycoplasmatota</taxon>
        <taxon>Mycoplasmoidales</taxon>
        <taxon>Metamycoplasmataceae</taxon>
        <taxon>Metamycoplasma</taxon>
    </lineage>
</organism>
<comment type="similarity">
    <text evidence="6">Belongs to the methyltransferase superfamily. RNA methyltransferase RsmG family.</text>
</comment>
<evidence type="ECO:0000256" key="2">
    <source>
        <dbReference type="ARBA" id="ARBA00022552"/>
    </source>
</evidence>
<dbReference type="EMBL" id="CP030103">
    <property type="protein sequence ID" value="AWX42980.1"/>
    <property type="molecule type" value="Genomic_DNA"/>
</dbReference>
<feature type="binding site" evidence="6">
    <location>
        <position position="147"/>
    </location>
    <ligand>
        <name>S-adenosyl-L-methionine</name>
        <dbReference type="ChEBI" id="CHEBI:59789"/>
    </ligand>
</feature>
<dbReference type="RefSeq" id="WP_029330177.1">
    <property type="nucleotide sequence ID" value="NZ_CP030103.1"/>
</dbReference>
<comment type="function">
    <text evidence="6">Specifically methylates the N7 position of a guanine in 16S rRNA.</text>
</comment>
<evidence type="ECO:0000313" key="7">
    <source>
        <dbReference type="EMBL" id="AWX42980.1"/>
    </source>
</evidence>
<keyword evidence="8" id="KW-1185">Reference proteome</keyword>
<dbReference type="HAMAP" id="MF_00074">
    <property type="entry name" value="16SrRNA_methyltr_G"/>
    <property type="match status" value="1"/>
</dbReference>
<feature type="binding site" evidence="6">
    <location>
        <position position="81"/>
    </location>
    <ligand>
        <name>S-adenosyl-L-methionine</name>
        <dbReference type="ChEBI" id="CHEBI:59789"/>
    </ligand>
</feature>
<dbReference type="AlphaFoldDB" id="A0A2Z4LMM6"/>
<dbReference type="PIRSF" id="PIRSF003078">
    <property type="entry name" value="GidB"/>
    <property type="match status" value="1"/>
</dbReference>
<protein>
    <recommendedName>
        <fullName evidence="6">Ribosomal RNA small subunit methyltransferase G</fullName>
        <ecNumber evidence="6">2.1.1.-</ecNumber>
    </recommendedName>
    <alternativeName>
        <fullName evidence="6">16S rRNA 7-methylguanosine methyltransferase</fullName>
        <shortName evidence="6">16S rRNA m7G methyltransferase</shortName>
    </alternativeName>
</protein>
<gene>
    <name evidence="6" type="primary">rsmG</name>
    <name evidence="7" type="ORF">DK849_02825</name>
</gene>
<dbReference type="SUPFAM" id="SSF53335">
    <property type="entry name" value="S-adenosyl-L-methionine-dependent methyltransferases"/>
    <property type="match status" value="1"/>
</dbReference>
<keyword evidence="3 6" id="KW-0489">Methyltransferase</keyword>
<keyword evidence="2 6" id="KW-0698">rRNA processing</keyword>
<dbReference type="KEGG" id="mclo:DK849_02825"/>
<evidence type="ECO:0000256" key="4">
    <source>
        <dbReference type="ARBA" id="ARBA00022679"/>
    </source>
</evidence>
<evidence type="ECO:0000256" key="1">
    <source>
        <dbReference type="ARBA" id="ARBA00022490"/>
    </source>
</evidence>
<evidence type="ECO:0000313" key="8">
    <source>
        <dbReference type="Proteomes" id="UP000249865"/>
    </source>
</evidence>
<dbReference type="GO" id="GO:0005829">
    <property type="term" value="C:cytosol"/>
    <property type="evidence" value="ECO:0007669"/>
    <property type="project" value="TreeGrafter"/>
</dbReference>
<dbReference type="NCBIfam" id="TIGR00138">
    <property type="entry name" value="rsmG_gidB"/>
    <property type="match status" value="1"/>
</dbReference>
<evidence type="ECO:0000256" key="6">
    <source>
        <dbReference type="HAMAP-Rule" id="MF_00074"/>
    </source>
</evidence>
<dbReference type="OrthoDB" id="9808773at2"/>
<keyword evidence="4 6" id="KW-0808">Transferase</keyword>
<feature type="binding site" evidence="6">
    <location>
        <position position="86"/>
    </location>
    <ligand>
        <name>S-adenosyl-L-methionine</name>
        <dbReference type="ChEBI" id="CHEBI:59789"/>
    </ligand>
</feature>
<evidence type="ECO:0000256" key="3">
    <source>
        <dbReference type="ARBA" id="ARBA00022603"/>
    </source>
</evidence>
<name>A0A2Z4LMM6_9BACT</name>
<accession>A0A2Z4LMM6</accession>
<dbReference type="Pfam" id="PF02527">
    <property type="entry name" value="GidB"/>
    <property type="match status" value="1"/>
</dbReference>
<dbReference type="InterPro" id="IPR029063">
    <property type="entry name" value="SAM-dependent_MTases_sf"/>
</dbReference>
<keyword evidence="5 6" id="KW-0949">S-adenosyl-L-methionine</keyword>
<dbReference type="Gene3D" id="3.40.50.150">
    <property type="entry name" value="Vaccinia Virus protein VP39"/>
    <property type="match status" value="1"/>
</dbReference>
<proteinExistence type="inferred from homology"/>
<comment type="caution">
    <text evidence="6">Lacks conserved residue(s) required for the propagation of feature annotation.</text>
</comment>
<sequence>MITETEIFNLFDEYLDKPSVETKHLLHQYYLLIEEENSKYNLTGFKGKQLILNGLIESILIFNYINEHILDLKDKRLLDIGSGAGFPILPYLIYKQNFSLTIHEPMEKRVKFLTLVKDKLGLKNIEIKQIRSEDSNELEKFDFISARAVSELKNLIEISHALGKMNATFCFLKSNSYEKEIENAKKIINQLGIETKTIDLKTFFEIRNVIVYYRKTSKTPKNIPRKWSQIIKDNLKR</sequence>
<comment type="subcellular location">
    <subcellularLocation>
        <location evidence="6">Cytoplasm</location>
    </subcellularLocation>
</comment>
<dbReference type="Proteomes" id="UP000249865">
    <property type="component" value="Chromosome"/>
</dbReference>
<keyword evidence="1 6" id="KW-0963">Cytoplasm</keyword>
<dbReference type="InterPro" id="IPR003682">
    <property type="entry name" value="rRNA_ssu_MeTfrase_G"/>
</dbReference>
<dbReference type="PANTHER" id="PTHR31760">
    <property type="entry name" value="S-ADENOSYL-L-METHIONINE-DEPENDENT METHYLTRANSFERASES SUPERFAMILY PROTEIN"/>
    <property type="match status" value="1"/>
</dbReference>
<dbReference type="EC" id="2.1.1.-" evidence="6"/>
<reference evidence="8" key="1">
    <citation type="submission" date="2018-06" db="EMBL/GenBank/DDBJ databases">
        <title>Complete genome sequences of Mycoplasma anatis, M. anseris and M. cloacale type strains.</title>
        <authorList>
            <person name="Grozner D."/>
            <person name="Forro B."/>
            <person name="Sulyok K.M."/>
            <person name="Marton S."/>
            <person name="Kreizinger Z."/>
            <person name="Banyai K."/>
            <person name="Gyuranecz M."/>
        </authorList>
    </citation>
    <scope>NUCLEOTIDE SEQUENCE [LARGE SCALE GENOMIC DNA]</scope>
    <source>
        <strain evidence="8">NCTC 10199</strain>
    </source>
</reference>